<dbReference type="STRING" id="2741.SAMN04489866_10969"/>
<dbReference type="Proteomes" id="UP000198995">
    <property type="component" value="Unassembled WGS sequence"/>
</dbReference>
<evidence type="ECO:0008006" key="3">
    <source>
        <dbReference type="Google" id="ProtNLM"/>
    </source>
</evidence>
<dbReference type="Pfam" id="PF04456">
    <property type="entry name" value="DUF503"/>
    <property type="match status" value="1"/>
</dbReference>
<evidence type="ECO:0000313" key="2">
    <source>
        <dbReference type="Proteomes" id="UP000198995"/>
    </source>
</evidence>
<evidence type="ECO:0000313" key="1">
    <source>
        <dbReference type="EMBL" id="SDD89230.1"/>
    </source>
</evidence>
<organism evidence="1 2">
    <name type="scientific">Peptococcus niger</name>
    <dbReference type="NCBI Taxonomy" id="2741"/>
    <lineage>
        <taxon>Bacteria</taxon>
        <taxon>Bacillati</taxon>
        <taxon>Bacillota</taxon>
        <taxon>Clostridia</taxon>
        <taxon>Eubacteriales</taxon>
        <taxon>Peptococcaceae</taxon>
        <taxon>Peptococcus</taxon>
    </lineage>
</organism>
<dbReference type="InterPro" id="IPR007546">
    <property type="entry name" value="DUF503"/>
</dbReference>
<dbReference type="SUPFAM" id="SSF103007">
    <property type="entry name" value="Hypothetical protein TT1725"/>
    <property type="match status" value="1"/>
</dbReference>
<protein>
    <recommendedName>
        <fullName evidence="3">DUF503 domain-containing protein</fullName>
    </recommendedName>
</protein>
<dbReference type="PANTHER" id="PTHR36441">
    <property type="entry name" value="HYPOTHETICAL CYTOSOLIC PROTEIN"/>
    <property type="match status" value="1"/>
</dbReference>
<dbReference type="Gene3D" id="3.30.70.1120">
    <property type="entry name" value="TT1725-like"/>
    <property type="match status" value="1"/>
</dbReference>
<dbReference type="AlphaFoldDB" id="A0A1G6YFU2"/>
<proteinExistence type="predicted"/>
<dbReference type="RefSeq" id="WP_091792087.1">
    <property type="nucleotide sequence ID" value="NZ_FNAF01000009.1"/>
</dbReference>
<dbReference type="OrthoDB" id="9809023at2"/>
<gene>
    <name evidence="1" type="ORF">SAMN04489866_10969</name>
</gene>
<dbReference type="InterPro" id="IPR036746">
    <property type="entry name" value="TT1725-like_sf"/>
</dbReference>
<dbReference type="PANTHER" id="PTHR36441:SF1">
    <property type="entry name" value="DUF503 DOMAIN-CONTAINING PROTEIN"/>
    <property type="match status" value="1"/>
</dbReference>
<name>A0A1G6YFU2_PEPNI</name>
<sequence>MTLFYLELQGTLPMAESLKEKRMPLESLKASLKRHYNVSVLEVGDRDKWQVALIGIAGLAGSDAQADRSMDDIINHADLNWPGDIRVQDRIFLL</sequence>
<keyword evidence="2" id="KW-1185">Reference proteome</keyword>
<dbReference type="EMBL" id="FNAF01000009">
    <property type="protein sequence ID" value="SDD89230.1"/>
    <property type="molecule type" value="Genomic_DNA"/>
</dbReference>
<reference evidence="1 2" key="1">
    <citation type="submission" date="2016-10" db="EMBL/GenBank/DDBJ databases">
        <authorList>
            <person name="de Groot N.N."/>
        </authorList>
    </citation>
    <scope>NUCLEOTIDE SEQUENCE [LARGE SCALE GENOMIC DNA]</scope>
    <source>
        <strain evidence="1 2">DSM 20475</strain>
    </source>
</reference>
<accession>A0A1G6YFU2</accession>